<dbReference type="Proteomes" id="UP000712281">
    <property type="component" value="Unassembled WGS sequence"/>
</dbReference>
<feature type="compositionally biased region" description="Basic and acidic residues" evidence="1">
    <location>
        <begin position="29"/>
        <end position="63"/>
    </location>
</feature>
<sequence>MIITNRRLREPKAISLSLSRLHLVTTRQSNEEHHKLRPTKPVDKVPEVKHGHERGRERRKGREVATTPQNGHRRPEPTPRHQNYHEPSPQTEVHTTAFG</sequence>
<reference evidence="2" key="1">
    <citation type="submission" date="2019-12" db="EMBL/GenBank/DDBJ databases">
        <title>Genome sequencing and annotation of Brassica cretica.</title>
        <authorList>
            <person name="Studholme D.J."/>
            <person name="Sarris P.F."/>
        </authorList>
    </citation>
    <scope>NUCLEOTIDE SEQUENCE</scope>
    <source>
        <strain evidence="2">PFS-001/15</strain>
        <tissue evidence="2">Leaf</tissue>
    </source>
</reference>
<accession>A0A8S9GGJ8</accession>
<evidence type="ECO:0000313" key="2">
    <source>
        <dbReference type="EMBL" id="KAF2544499.1"/>
    </source>
</evidence>
<proteinExistence type="predicted"/>
<organism evidence="2 3">
    <name type="scientific">Brassica cretica</name>
    <name type="common">Mustard</name>
    <dbReference type="NCBI Taxonomy" id="69181"/>
    <lineage>
        <taxon>Eukaryota</taxon>
        <taxon>Viridiplantae</taxon>
        <taxon>Streptophyta</taxon>
        <taxon>Embryophyta</taxon>
        <taxon>Tracheophyta</taxon>
        <taxon>Spermatophyta</taxon>
        <taxon>Magnoliopsida</taxon>
        <taxon>eudicotyledons</taxon>
        <taxon>Gunneridae</taxon>
        <taxon>Pentapetalae</taxon>
        <taxon>rosids</taxon>
        <taxon>malvids</taxon>
        <taxon>Brassicales</taxon>
        <taxon>Brassicaceae</taxon>
        <taxon>Brassiceae</taxon>
        <taxon>Brassica</taxon>
    </lineage>
</organism>
<gene>
    <name evidence="2" type="ORF">F2Q68_00033147</name>
</gene>
<evidence type="ECO:0000256" key="1">
    <source>
        <dbReference type="SAM" id="MobiDB-lite"/>
    </source>
</evidence>
<comment type="caution">
    <text evidence="2">The sequence shown here is derived from an EMBL/GenBank/DDBJ whole genome shotgun (WGS) entry which is preliminary data.</text>
</comment>
<protein>
    <submittedName>
        <fullName evidence="2">Uncharacterized protein</fullName>
    </submittedName>
</protein>
<feature type="region of interest" description="Disordered" evidence="1">
    <location>
        <begin position="25"/>
        <end position="99"/>
    </location>
</feature>
<name>A0A8S9GGJ8_BRACR</name>
<evidence type="ECO:0000313" key="3">
    <source>
        <dbReference type="Proteomes" id="UP000712281"/>
    </source>
</evidence>
<dbReference type="AlphaFoldDB" id="A0A8S9GGJ8"/>
<feature type="compositionally biased region" description="Polar residues" evidence="1">
    <location>
        <begin position="88"/>
        <end position="99"/>
    </location>
</feature>
<dbReference type="EMBL" id="QGKW02002005">
    <property type="protein sequence ID" value="KAF2544499.1"/>
    <property type="molecule type" value="Genomic_DNA"/>
</dbReference>